<protein>
    <submittedName>
        <fullName evidence="1">Uncharacterized protein</fullName>
    </submittedName>
</protein>
<proteinExistence type="predicted"/>
<name>A0ABP9Z952_9FUNG</name>
<dbReference type="Proteomes" id="UP001473302">
    <property type="component" value="Unassembled WGS sequence"/>
</dbReference>
<comment type="caution">
    <text evidence="1">The sequence shown here is derived from an EMBL/GenBank/DDBJ whole genome shotgun (WGS) entry which is preliminary data.</text>
</comment>
<reference evidence="1 2" key="1">
    <citation type="submission" date="2024-04" db="EMBL/GenBank/DDBJ databases">
        <title>genome sequences of Mucor flavus KT1a and Helicostylum pulchrum KT1b strains isolated from the surface of a dry-aged beef.</title>
        <authorList>
            <person name="Toyotome T."/>
            <person name="Hosono M."/>
            <person name="Torimaru M."/>
            <person name="Fukuda K."/>
            <person name="Mikami N."/>
        </authorList>
    </citation>
    <scope>NUCLEOTIDE SEQUENCE [LARGE SCALE GENOMIC DNA]</scope>
    <source>
        <strain evidence="1 2">KT1a</strain>
    </source>
</reference>
<accession>A0ABP9Z952</accession>
<dbReference type="EMBL" id="BAABUK010000027">
    <property type="protein sequence ID" value="GAA5815647.1"/>
    <property type="molecule type" value="Genomic_DNA"/>
</dbReference>
<sequence length="195" mass="21459">MGFKSRLSKLTRGVANIFTCNNTKRFGCKQASRYDTTGDNNSEKAMASGLNVTYSTFEPINTNGTPVPVTPVNDTNASLVGLDYGIHITSEELVAKYGEIIISLEKALGYKLHVPEGRSSSDTTVPIIEALFAIVEKDIRVLNIPNADTSSYRARKLKELKIFFQRYGRRATYTMQVPETTAKQSPVHDTTSDAA</sequence>
<keyword evidence="2" id="KW-1185">Reference proteome</keyword>
<evidence type="ECO:0000313" key="1">
    <source>
        <dbReference type="EMBL" id="GAA5815647.1"/>
    </source>
</evidence>
<organism evidence="1 2">
    <name type="scientific">Mucor flavus</name>
    <dbReference type="NCBI Taxonomy" id="439312"/>
    <lineage>
        <taxon>Eukaryota</taxon>
        <taxon>Fungi</taxon>
        <taxon>Fungi incertae sedis</taxon>
        <taxon>Mucoromycota</taxon>
        <taxon>Mucoromycotina</taxon>
        <taxon>Mucoromycetes</taxon>
        <taxon>Mucorales</taxon>
        <taxon>Mucorineae</taxon>
        <taxon>Mucoraceae</taxon>
        <taxon>Mucor</taxon>
    </lineage>
</organism>
<evidence type="ECO:0000313" key="2">
    <source>
        <dbReference type="Proteomes" id="UP001473302"/>
    </source>
</evidence>
<gene>
    <name evidence="1" type="ORF">MFLAVUS_009160</name>
</gene>